<comment type="caution">
    <text evidence="1">The sequence shown here is derived from an EMBL/GenBank/DDBJ whole genome shotgun (WGS) entry which is preliminary data.</text>
</comment>
<evidence type="ECO:0008006" key="3">
    <source>
        <dbReference type="Google" id="ProtNLM"/>
    </source>
</evidence>
<dbReference type="AlphaFoldDB" id="A0AAV2W1K1"/>
<protein>
    <recommendedName>
        <fullName evidence="3">Integrase</fullName>
    </recommendedName>
</protein>
<evidence type="ECO:0000313" key="1">
    <source>
        <dbReference type="EMBL" id="CCO50218.1"/>
    </source>
</evidence>
<dbReference type="Proteomes" id="UP000018211">
    <property type="component" value="Unassembled WGS sequence"/>
</dbReference>
<accession>A0AAV2W1K1</accession>
<evidence type="ECO:0000313" key="2">
    <source>
        <dbReference type="Proteomes" id="UP000018211"/>
    </source>
</evidence>
<proteinExistence type="predicted"/>
<organism evidence="1 2">
    <name type="scientific">Vibrio nigripulchritudo SOn1</name>
    <dbReference type="NCBI Taxonomy" id="1238450"/>
    <lineage>
        <taxon>Bacteria</taxon>
        <taxon>Pseudomonadati</taxon>
        <taxon>Pseudomonadota</taxon>
        <taxon>Gammaproteobacteria</taxon>
        <taxon>Vibrionales</taxon>
        <taxon>Vibrionaceae</taxon>
        <taxon>Vibrio</taxon>
    </lineage>
</organism>
<dbReference type="EMBL" id="CAOF01000199">
    <property type="protein sequence ID" value="CCO50218.1"/>
    <property type="molecule type" value="Genomic_DNA"/>
</dbReference>
<name>A0AAV2W1K1_9VIBR</name>
<reference evidence="1 2" key="1">
    <citation type="journal article" date="2013" name="ISME J.">
        <title>Comparative genomics of pathogenic lineages of Vibrio nigripulchritudo identifies virulence-associated traits.</title>
        <authorList>
            <person name="Goudenege D."/>
            <person name="Labreuche Y."/>
            <person name="Krin E."/>
            <person name="Ansquer D."/>
            <person name="Mangenot S."/>
            <person name="Calteau A."/>
            <person name="Medigue C."/>
            <person name="Mazel D."/>
            <person name="Polz M.F."/>
            <person name="Le Roux F."/>
        </authorList>
    </citation>
    <scope>NUCLEOTIDE SEQUENCE [LARGE SCALE GENOMIC DNA]</scope>
    <source>
        <strain evidence="1 2">SOn1</strain>
    </source>
</reference>
<sequence>MYGKSRHFEYRAETADLFINDQAKLTLGEKIGSNPITFLTIGELKRFWQKTEKIDGLLSDKETTVYLQLTVSSC</sequence>
<gene>
    <name evidence="1" type="ORF">VIBNISOn1_p0055</name>
</gene>